<name>A0A915JXU1_ROMCU</name>
<evidence type="ECO:0000313" key="1">
    <source>
        <dbReference type="Proteomes" id="UP000887565"/>
    </source>
</evidence>
<accession>A0A915JXU1</accession>
<proteinExistence type="predicted"/>
<keyword evidence="1" id="KW-1185">Reference proteome</keyword>
<sequence length="116" mass="13396">MQQLGECDNWVNNRWTKDNWVTTTIRVPNLILALMLTGQIELKTHMESTKAAKRAGHIDEIPHRLINERNDYLLRIYDSDSDSDSDSTSLTSRFGFEFELGSLAQNFRPNPNPFLI</sequence>
<dbReference type="WBParaSite" id="nRc.2.0.1.t31157-RA">
    <property type="protein sequence ID" value="nRc.2.0.1.t31157-RA"/>
    <property type="gene ID" value="nRc.2.0.1.g31157"/>
</dbReference>
<dbReference type="Proteomes" id="UP000887565">
    <property type="component" value="Unplaced"/>
</dbReference>
<dbReference type="AlphaFoldDB" id="A0A915JXU1"/>
<protein>
    <submittedName>
        <fullName evidence="2">Uncharacterized protein</fullName>
    </submittedName>
</protein>
<evidence type="ECO:0000313" key="2">
    <source>
        <dbReference type="WBParaSite" id="nRc.2.0.1.t31157-RA"/>
    </source>
</evidence>
<organism evidence="1 2">
    <name type="scientific">Romanomermis culicivorax</name>
    <name type="common">Nematode worm</name>
    <dbReference type="NCBI Taxonomy" id="13658"/>
    <lineage>
        <taxon>Eukaryota</taxon>
        <taxon>Metazoa</taxon>
        <taxon>Ecdysozoa</taxon>
        <taxon>Nematoda</taxon>
        <taxon>Enoplea</taxon>
        <taxon>Dorylaimia</taxon>
        <taxon>Mermithida</taxon>
        <taxon>Mermithoidea</taxon>
        <taxon>Mermithidae</taxon>
        <taxon>Romanomermis</taxon>
    </lineage>
</organism>
<reference evidence="2" key="1">
    <citation type="submission" date="2022-11" db="UniProtKB">
        <authorList>
            <consortium name="WormBaseParasite"/>
        </authorList>
    </citation>
    <scope>IDENTIFICATION</scope>
</reference>